<organism evidence="2">
    <name type="scientific">marine metagenome</name>
    <dbReference type="NCBI Taxonomy" id="408172"/>
    <lineage>
        <taxon>unclassified sequences</taxon>
        <taxon>metagenomes</taxon>
        <taxon>ecological metagenomes</taxon>
    </lineage>
</organism>
<dbReference type="EMBL" id="UINC01086243">
    <property type="protein sequence ID" value="SVC34525.1"/>
    <property type="molecule type" value="Genomic_DNA"/>
</dbReference>
<dbReference type="AlphaFoldDB" id="A0A382LF72"/>
<dbReference type="InterPro" id="IPR000120">
    <property type="entry name" value="Amidase"/>
</dbReference>
<dbReference type="SUPFAM" id="SSF75304">
    <property type="entry name" value="Amidase signature (AS) enzymes"/>
    <property type="match status" value="1"/>
</dbReference>
<proteinExistence type="predicted"/>
<sequence length="303" mass="32575">GLCFASIGSDTGGSIRFPSAANGLTGLKPTWGRVSRYGIFDLAPTLDHIGPMCRNAADTGAVLNIIAGADVNDSTASTVPVPNYLAGLERGITGLQFGYDPQYNQRGVDQEMQQTTKGALAILKSMGANLRKVTFPNTDAVVGNWLAHCGVETALAHQKTYPKKKEKYGPALARLIELGLALSATDYQKLLLIRHNFCGAVRALFDEIDVLVVPAQGTASPTAKKVKDARFNPKTWLAMGMSRFTGPFDFTGSPALTMQSGLTTAGMPVAIQFVGRHFEEDLLIRAGHAYQRETDWHNTHPIA</sequence>
<evidence type="ECO:0000259" key="1">
    <source>
        <dbReference type="Pfam" id="PF01425"/>
    </source>
</evidence>
<dbReference type="InterPro" id="IPR023631">
    <property type="entry name" value="Amidase_dom"/>
</dbReference>
<gene>
    <name evidence="2" type="ORF">METZ01_LOCUS287379</name>
</gene>
<dbReference type="Pfam" id="PF01425">
    <property type="entry name" value="Amidase"/>
    <property type="match status" value="1"/>
</dbReference>
<dbReference type="InterPro" id="IPR036928">
    <property type="entry name" value="AS_sf"/>
</dbReference>
<protein>
    <recommendedName>
        <fullName evidence="1">Amidase domain-containing protein</fullName>
    </recommendedName>
</protein>
<dbReference type="GO" id="GO:0003824">
    <property type="term" value="F:catalytic activity"/>
    <property type="evidence" value="ECO:0007669"/>
    <property type="project" value="InterPro"/>
</dbReference>
<name>A0A382LF72_9ZZZZ</name>
<reference evidence="2" key="1">
    <citation type="submission" date="2018-05" db="EMBL/GenBank/DDBJ databases">
        <authorList>
            <person name="Lanie J.A."/>
            <person name="Ng W.-L."/>
            <person name="Kazmierczak K.M."/>
            <person name="Andrzejewski T.M."/>
            <person name="Davidsen T.M."/>
            <person name="Wayne K.J."/>
            <person name="Tettelin H."/>
            <person name="Glass J.I."/>
            <person name="Rusch D."/>
            <person name="Podicherti R."/>
            <person name="Tsui H.-C.T."/>
            <person name="Winkler M.E."/>
        </authorList>
    </citation>
    <scope>NUCLEOTIDE SEQUENCE</scope>
</reference>
<feature type="domain" description="Amidase" evidence="1">
    <location>
        <begin position="1"/>
        <end position="283"/>
    </location>
</feature>
<evidence type="ECO:0000313" key="2">
    <source>
        <dbReference type="EMBL" id="SVC34525.1"/>
    </source>
</evidence>
<dbReference type="PANTHER" id="PTHR11895:SF176">
    <property type="entry name" value="AMIDASE AMID-RELATED"/>
    <property type="match status" value="1"/>
</dbReference>
<feature type="non-terminal residue" evidence="2">
    <location>
        <position position="1"/>
    </location>
</feature>
<accession>A0A382LF72</accession>
<dbReference type="Gene3D" id="3.90.1300.10">
    <property type="entry name" value="Amidase signature (AS) domain"/>
    <property type="match status" value="1"/>
</dbReference>
<dbReference type="PANTHER" id="PTHR11895">
    <property type="entry name" value="TRANSAMIDASE"/>
    <property type="match status" value="1"/>
</dbReference>